<dbReference type="STRING" id="641524.ADICYQ_0873"/>
<dbReference type="eggNOG" id="COG1595">
    <property type="taxonomic scope" value="Bacteria"/>
</dbReference>
<dbReference type="Proteomes" id="UP000014974">
    <property type="component" value="Unassembled WGS sequence"/>
</dbReference>
<dbReference type="InterPro" id="IPR013325">
    <property type="entry name" value="RNA_pol_sigma_r2"/>
</dbReference>
<dbReference type="GO" id="GO:0006352">
    <property type="term" value="P:DNA-templated transcription initiation"/>
    <property type="evidence" value="ECO:0007669"/>
    <property type="project" value="InterPro"/>
</dbReference>
<sequence>MSQYKLDHFSSEILDINKLESSKLLKDIFLWDNFRNGADVAFIQIYEQFFDCLYACSNRLFQNESQTKDGNQEVFFDLRRLRHKIGSTVNIKFYLLNCLKRKLQNYFSKWEHIRESLETSQDFDFTILHQQQLIDQQMGMEKTEEFKKSREILLGFGIWNTRGLKSSQKITCSNCFWNQSRKRRLKK</sequence>
<dbReference type="EMBL" id="ATNM01000035">
    <property type="protein sequence ID" value="EPR70877.1"/>
    <property type="molecule type" value="Genomic_DNA"/>
</dbReference>
<dbReference type="GO" id="GO:0003700">
    <property type="term" value="F:DNA-binding transcription factor activity"/>
    <property type="evidence" value="ECO:0007669"/>
    <property type="project" value="InterPro"/>
</dbReference>
<proteinExistence type="predicted"/>
<dbReference type="Gene3D" id="1.10.1740.10">
    <property type="match status" value="1"/>
</dbReference>
<gene>
    <name evidence="1" type="ORF">ADICYQ_0873</name>
</gene>
<protein>
    <submittedName>
        <fullName evidence="1">Uncharacterized protein</fullName>
    </submittedName>
</protein>
<evidence type="ECO:0000313" key="1">
    <source>
        <dbReference type="EMBL" id="EPR70877.1"/>
    </source>
</evidence>
<dbReference type="OrthoDB" id="9150024at2"/>
<dbReference type="SUPFAM" id="SSF88946">
    <property type="entry name" value="Sigma2 domain of RNA polymerase sigma factors"/>
    <property type="match status" value="1"/>
</dbReference>
<dbReference type="RefSeq" id="WP_020891696.1">
    <property type="nucleotide sequence ID" value="NZ_ATNM01000035.1"/>
</dbReference>
<name>S7VNC3_9BACT</name>
<organism evidence="1 2">
    <name type="scientific">Cyclobacterium qasimii M12-11B</name>
    <dbReference type="NCBI Taxonomy" id="641524"/>
    <lineage>
        <taxon>Bacteria</taxon>
        <taxon>Pseudomonadati</taxon>
        <taxon>Bacteroidota</taxon>
        <taxon>Cytophagia</taxon>
        <taxon>Cytophagales</taxon>
        <taxon>Cyclobacteriaceae</taxon>
        <taxon>Cyclobacterium</taxon>
    </lineage>
</organism>
<evidence type="ECO:0000313" key="2">
    <source>
        <dbReference type="Proteomes" id="UP000014974"/>
    </source>
</evidence>
<reference evidence="1 2" key="1">
    <citation type="journal article" date="2013" name="Genome Announc.">
        <title>Draft Genome Sequence of Cyclobacterium qasimii Strain M12-11BT, Isolated from Arctic Marine Sediment.</title>
        <authorList>
            <person name="Shivaji S."/>
            <person name="Ara S."/>
            <person name="Singh A."/>
            <person name="Kumar Pinnaka A."/>
        </authorList>
    </citation>
    <scope>NUCLEOTIDE SEQUENCE [LARGE SCALE GENOMIC DNA]</scope>
    <source>
        <strain evidence="1 2">M12-11B</strain>
    </source>
</reference>
<accession>S7VNC3</accession>
<dbReference type="AlphaFoldDB" id="S7VNC3"/>
<comment type="caution">
    <text evidence="1">The sequence shown here is derived from an EMBL/GenBank/DDBJ whole genome shotgun (WGS) entry which is preliminary data.</text>
</comment>